<feature type="domain" description="NAD(P)-binding" evidence="1">
    <location>
        <begin position="29"/>
        <end position="143"/>
    </location>
</feature>
<dbReference type="EMBL" id="BLLB01000002">
    <property type="protein sequence ID" value="GFH04717.1"/>
    <property type="molecule type" value="Genomic_DNA"/>
</dbReference>
<dbReference type="InterPro" id="IPR016040">
    <property type="entry name" value="NAD(P)-bd_dom"/>
</dbReference>
<keyword evidence="3" id="KW-1185">Reference proteome</keyword>
<dbReference type="PANTHER" id="PTHR12126:SF11">
    <property type="entry name" value="NADH DEHYDROGENASE [UBIQUINONE] 1 ALPHA SUBCOMPLEX SUBUNIT 9, MITOCHONDRIAL"/>
    <property type="match status" value="1"/>
</dbReference>
<evidence type="ECO:0000259" key="1">
    <source>
        <dbReference type="Pfam" id="PF13460"/>
    </source>
</evidence>
<protein>
    <submittedName>
        <fullName evidence="2">Oxidoreductase</fullName>
    </submittedName>
</protein>
<dbReference type="PANTHER" id="PTHR12126">
    <property type="entry name" value="NADH-UBIQUINONE OXIDOREDUCTASE 39 KDA SUBUNIT-RELATED"/>
    <property type="match status" value="1"/>
</dbReference>
<proteinExistence type="predicted"/>
<dbReference type="GO" id="GO:0044877">
    <property type="term" value="F:protein-containing complex binding"/>
    <property type="evidence" value="ECO:0007669"/>
    <property type="project" value="TreeGrafter"/>
</dbReference>
<dbReference type="AlphaFoldDB" id="A0A7I9ZVG4"/>
<evidence type="ECO:0000313" key="3">
    <source>
        <dbReference type="Proteomes" id="UP000465304"/>
    </source>
</evidence>
<name>A0A7I9ZVG4_9MYCO</name>
<dbReference type="Gene3D" id="3.40.50.720">
    <property type="entry name" value="NAD(P)-binding Rossmann-like Domain"/>
    <property type="match status" value="1"/>
</dbReference>
<gene>
    <name evidence="2" type="ORF">MHIP_52000</name>
</gene>
<dbReference type="SUPFAM" id="SSF51735">
    <property type="entry name" value="NAD(P)-binding Rossmann-fold domains"/>
    <property type="match status" value="1"/>
</dbReference>
<sequence>MQATPETGSGREGSGYSRTVKPVRTLVTGATGYIGSRLVTALLADGHDVVTASRHPGRFDDFGWRDDVSTVELDAHDRDSARQAFADAGKIDVVYYLVHGIGEPGFREADNRAAANVAAAAKEAGVRRIVYLGGFVPDDESLSEHLTSRAEVAEALTVDGGPDVVWLGAAMIFGAGSTSFEMLRYVADRFLLLPMPDWSANPIDPISIRDVLHYLVAAADVDAVPAGAYDIAGPETTTYGDLLQTYARVAGIWRAPVAVYGVETCLVSWVSGAVLPVPGGLAGDLIESLDHPMMASKLGIADHVAEPPGGLLGVEDAMCRAVASPHRRPVNALADVHHLADTDPQWAGGDTRRLRQIASAVTPSVVRPVLGLLGLVPGPVAGAARAGLDTVIGLVPKGSPA</sequence>
<dbReference type="Proteomes" id="UP000465304">
    <property type="component" value="Unassembled WGS sequence"/>
</dbReference>
<dbReference type="InterPro" id="IPR051207">
    <property type="entry name" value="ComplexI_NDUFA9_subunit"/>
</dbReference>
<dbReference type="InterPro" id="IPR036291">
    <property type="entry name" value="NAD(P)-bd_dom_sf"/>
</dbReference>
<organism evidence="2 3">
    <name type="scientific">Mycolicibacterium hippocampi</name>
    <dbReference type="NCBI Taxonomy" id="659824"/>
    <lineage>
        <taxon>Bacteria</taxon>
        <taxon>Bacillati</taxon>
        <taxon>Actinomycetota</taxon>
        <taxon>Actinomycetes</taxon>
        <taxon>Mycobacteriales</taxon>
        <taxon>Mycobacteriaceae</taxon>
        <taxon>Mycolicibacterium</taxon>
    </lineage>
</organism>
<reference evidence="2 3" key="1">
    <citation type="journal article" date="2019" name="Emerg. Microbes Infect.">
        <title>Comprehensive subspecies identification of 175 nontuberculous mycobacteria species based on 7547 genomic profiles.</title>
        <authorList>
            <person name="Matsumoto Y."/>
            <person name="Kinjo T."/>
            <person name="Motooka D."/>
            <person name="Nabeya D."/>
            <person name="Jung N."/>
            <person name="Uechi K."/>
            <person name="Horii T."/>
            <person name="Iida T."/>
            <person name="Fujita J."/>
            <person name="Nakamura S."/>
        </authorList>
    </citation>
    <scope>NUCLEOTIDE SEQUENCE [LARGE SCALE GENOMIC DNA]</scope>
    <source>
        <strain evidence="2 3">JCM 30996</strain>
    </source>
</reference>
<dbReference type="Pfam" id="PF13460">
    <property type="entry name" value="NAD_binding_10"/>
    <property type="match status" value="1"/>
</dbReference>
<evidence type="ECO:0000313" key="2">
    <source>
        <dbReference type="EMBL" id="GFH04717.1"/>
    </source>
</evidence>
<comment type="caution">
    <text evidence="2">The sequence shown here is derived from an EMBL/GenBank/DDBJ whole genome shotgun (WGS) entry which is preliminary data.</text>
</comment>
<accession>A0A7I9ZVG4</accession>